<keyword evidence="1" id="KW-1133">Transmembrane helix</keyword>
<name>A0A6N2V7S0_9BACE</name>
<keyword evidence="1" id="KW-0812">Transmembrane</keyword>
<reference evidence="2" key="1">
    <citation type="submission" date="2019-11" db="EMBL/GenBank/DDBJ databases">
        <authorList>
            <person name="Feng L."/>
        </authorList>
    </citation>
    <scope>NUCLEOTIDE SEQUENCE</scope>
    <source>
        <strain evidence="2">BfaecisLFYP10</strain>
    </source>
</reference>
<feature type="transmembrane region" description="Helical" evidence="1">
    <location>
        <begin position="51"/>
        <end position="76"/>
    </location>
</feature>
<organism evidence="2">
    <name type="scientific">Bacteroides faecis</name>
    <dbReference type="NCBI Taxonomy" id="674529"/>
    <lineage>
        <taxon>Bacteria</taxon>
        <taxon>Pseudomonadati</taxon>
        <taxon>Bacteroidota</taxon>
        <taxon>Bacteroidia</taxon>
        <taxon>Bacteroidales</taxon>
        <taxon>Bacteroidaceae</taxon>
        <taxon>Bacteroides</taxon>
    </lineage>
</organism>
<evidence type="ECO:0000256" key="1">
    <source>
        <dbReference type="SAM" id="Phobius"/>
    </source>
</evidence>
<keyword evidence="1" id="KW-0472">Membrane</keyword>
<dbReference type="EMBL" id="CACRSZ010000049">
    <property type="protein sequence ID" value="VYT25667.1"/>
    <property type="molecule type" value="Genomic_DNA"/>
</dbReference>
<accession>A0A6N2V7S0</accession>
<dbReference type="AlphaFoldDB" id="A0A6N2V7S0"/>
<gene>
    <name evidence="2" type="ORF">BFLFYP10_02033</name>
</gene>
<evidence type="ECO:0008006" key="3">
    <source>
        <dbReference type="Google" id="ProtNLM"/>
    </source>
</evidence>
<evidence type="ECO:0000313" key="2">
    <source>
        <dbReference type="EMBL" id="VYT25667.1"/>
    </source>
</evidence>
<protein>
    <recommendedName>
        <fullName evidence="3">Transmembrane protein</fullName>
    </recommendedName>
</protein>
<proteinExistence type="predicted"/>
<feature type="transmembrane region" description="Helical" evidence="1">
    <location>
        <begin position="112"/>
        <end position="138"/>
    </location>
</feature>
<sequence length="150" mass="17017">METVKDVISNYNESGHLVIESHYTISKDILIASASLLGILISLTNTTNDCYWARVFFVLSLVMLSLGILMIGISMFSKLSSDRYRLSRSMWRLNCVRDNAEYSEPSYKKRKFSFYTALIVGIILIISSMMTLVVFVAIRNDIFSYPSTGL</sequence>